<dbReference type="InterPro" id="IPR036452">
    <property type="entry name" value="Ribo_hydro-like"/>
</dbReference>
<dbReference type="EMBL" id="JQHL01000016">
    <property type="protein sequence ID" value="KFX14887.1"/>
    <property type="molecule type" value="Genomic_DNA"/>
</dbReference>
<dbReference type="EMBL" id="JQHM01000023">
    <property type="protein sequence ID" value="KFW99361.1"/>
    <property type="molecule type" value="Genomic_DNA"/>
</dbReference>
<reference evidence="6 7" key="1">
    <citation type="submission" date="2014-08" db="EMBL/GenBank/DDBJ databases">
        <title>Genome sequences of NCPPB Pectobacterium isolates.</title>
        <authorList>
            <person name="Glover R.H."/>
            <person name="Sapp M."/>
            <person name="Elphinstone J."/>
        </authorList>
    </citation>
    <scope>NUCLEOTIDE SEQUENCE [LARGE SCALE GENOMIC DNA]</scope>
    <source>
        <strain evidence="5 6">NCPPB 2793</strain>
        <strain evidence="4 7">NCPPB 2795</strain>
    </source>
</reference>
<dbReference type="AlphaFoldDB" id="A0A093SHC1"/>
<feature type="domain" description="Inosine/uridine-preferring nucleoside hydrolase" evidence="3">
    <location>
        <begin position="6"/>
        <end position="303"/>
    </location>
</feature>
<dbReference type="InterPro" id="IPR023186">
    <property type="entry name" value="IUNH"/>
</dbReference>
<evidence type="ECO:0000259" key="3">
    <source>
        <dbReference type="Pfam" id="PF01156"/>
    </source>
</evidence>
<dbReference type="PANTHER" id="PTHR12304:SF4">
    <property type="entry name" value="URIDINE NUCLEOSIDASE"/>
    <property type="match status" value="1"/>
</dbReference>
<name>A0A093SHC1_9GAMM</name>
<dbReference type="Gene3D" id="3.90.245.10">
    <property type="entry name" value="Ribonucleoside hydrolase-like"/>
    <property type="match status" value="1"/>
</dbReference>
<dbReference type="eggNOG" id="COG1957">
    <property type="taxonomic scope" value="Bacteria"/>
</dbReference>
<accession>A0A093SHC1</accession>
<dbReference type="CDD" id="cd02651">
    <property type="entry name" value="nuc_hydro_IU_UC_XIUA"/>
    <property type="match status" value="1"/>
</dbReference>
<dbReference type="GO" id="GO:0005829">
    <property type="term" value="C:cytosol"/>
    <property type="evidence" value="ECO:0007669"/>
    <property type="project" value="TreeGrafter"/>
</dbReference>
<evidence type="ECO:0000313" key="6">
    <source>
        <dbReference type="Proteomes" id="UP000032869"/>
    </source>
</evidence>
<dbReference type="STRING" id="55207.KP22_20645"/>
<sequence length="317" mass="34284">MSALPIIIDCDPGIDDAIALLSAFVAPELDIRGICTVCGNQSLDKTVRNALQIVELGQRRDIPVFAGCHRPLLREPIHGQFHGESGLGQTVLPAPQKQAEAQHAVSFIIAQCRQAIADGTPITLCTLGPLTNVAMALRMAPEIADGIARIVMMGGAYREAGNRSLTSEFNMIADPQAAKVVFDSSIALVALPLDVTHQVILTPELVARFIALSGRISAPLGEMMAFWDRNDICRYGSRGGPLHDPLVIAWVLAPHCFTTEKASVYIEQESELCMGQTVADWYGKTDRQPNVDVVTGVDAKQVVELFADLLSRYREGV</sequence>
<gene>
    <name evidence="5" type="ORF">JV35_18905</name>
    <name evidence="4" type="ORF">KP22_20645</name>
</gene>
<dbReference type="Proteomes" id="UP000032874">
    <property type="component" value="Unassembled WGS sequence"/>
</dbReference>
<proteinExistence type="predicted"/>
<organism evidence="4 7">
    <name type="scientific">Pectobacterium betavasculorum</name>
    <dbReference type="NCBI Taxonomy" id="55207"/>
    <lineage>
        <taxon>Bacteria</taxon>
        <taxon>Pseudomonadati</taxon>
        <taxon>Pseudomonadota</taxon>
        <taxon>Gammaproteobacteria</taxon>
        <taxon>Enterobacterales</taxon>
        <taxon>Pectobacteriaceae</taxon>
        <taxon>Pectobacterium</taxon>
    </lineage>
</organism>
<keyword evidence="1 4" id="KW-0378">Hydrolase</keyword>
<keyword evidence="6" id="KW-1185">Reference proteome</keyword>
<dbReference type="Proteomes" id="UP000032869">
    <property type="component" value="Unassembled WGS sequence"/>
</dbReference>
<dbReference type="GO" id="GO:0008477">
    <property type="term" value="F:purine nucleosidase activity"/>
    <property type="evidence" value="ECO:0007669"/>
    <property type="project" value="TreeGrafter"/>
</dbReference>
<evidence type="ECO:0000313" key="7">
    <source>
        <dbReference type="Proteomes" id="UP000032874"/>
    </source>
</evidence>
<dbReference type="GO" id="GO:0006152">
    <property type="term" value="P:purine nucleoside catabolic process"/>
    <property type="evidence" value="ECO:0007669"/>
    <property type="project" value="TreeGrafter"/>
</dbReference>
<dbReference type="RefSeq" id="WP_039308110.1">
    <property type="nucleotide sequence ID" value="NZ_JAODTE010000010.1"/>
</dbReference>
<dbReference type="GO" id="GO:0045437">
    <property type="term" value="F:uridine nucleosidase activity"/>
    <property type="evidence" value="ECO:0007669"/>
    <property type="project" value="UniProtKB-ARBA"/>
</dbReference>
<dbReference type="InterPro" id="IPR015910">
    <property type="entry name" value="I/U_nuclsd_hydro_CS"/>
</dbReference>
<dbReference type="PANTHER" id="PTHR12304">
    <property type="entry name" value="INOSINE-URIDINE PREFERRING NUCLEOSIDE HYDROLASE"/>
    <property type="match status" value="1"/>
</dbReference>
<dbReference type="InterPro" id="IPR001910">
    <property type="entry name" value="Inosine/uridine_hydrolase_dom"/>
</dbReference>
<protein>
    <submittedName>
        <fullName evidence="4">Nucleoside hydrolase</fullName>
    </submittedName>
</protein>
<evidence type="ECO:0000256" key="2">
    <source>
        <dbReference type="ARBA" id="ARBA00023295"/>
    </source>
</evidence>
<evidence type="ECO:0000313" key="4">
    <source>
        <dbReference type="EMBL" id="KFW99361.1"/>
    </source>
</evidence>
<keyword evidence="2" id="KW-0326">Glycosidase</keyword>
<comment type="caution">
    <text evidence="4">The sequence shown here is derived from an EMBL/GenBank/DDBJ whole genome shotgun (WGS) entry which is preliminary data.</text>
</comment>
<dbReference type="SUPFAM" id="SSF53590">
    <property type="entry name" value="Nucleoside hydrolase"/>
    <property type="match status" value="1"/>
</dbReference>
<dbReference type="OrthoDB" id="9797882at2"/>
<dbReference type="Pfam" id="PF01156">
    <property type="entry name" value="IU_nuc_hydro"/>
    <property type="match status" value="1"/>
</dbReference>
<evidence type="ECO:0000313" key="5">
    <source>
        <dbReference type="EMBL" id="KFX14887.1"/>
    </source>
</evidence>
<dbReference type="PROSITE" id="PS01247">
    <property type="entry name" value="IUNH"/>
    <property type="match status" value="1"/>
</dbReference>
<evidence type="ECO:0000256" key="1">
    <source>
        <dbReference type="ARBA" id="ARBA00022801"/>
    </source>
</evidence>